<dbReference type="SUPFAM" id="SSF56317">
    <property type="entry name" value="Carbon-nitrogen hydrolase"/>
    <property type="match status" value="1"/>
</dbReference>
<dbReference type="Proteomes" id="UP000245469">
    <property type="component" value="Unassembled WGS sequence"/>
</dbReference>
<organism evidence="4 5">
    <name type="scientific">Quadrisphaera granulorum</name>
    <dbReference type="NCBI Taxonomy" id="317664"/>
    <lineage>
        <taxon>Bacteria</taxon>
        <taxon>Bacillati</taxon>
        <taxon>Actinomycetota</taxon>
        <taxon>Actinomycetes</taxon>
        <taxon>Kineosporiales</taxon>
        <taxon>Kineosporiaceae</taxon>
        <taxon>Quadrisphaera</taxon>
    </lineage>
</organism>
<comment type="caution">
    <text evidence="4">The sequence shown here is derived from an EMBL/GenBank/DDBJ whole genome shotgun (WGS) entry which is preliminary data.</text>
</comment>
<evidence type="ECO:0000256" key="2">
    <source>
        <dbReference type="SAM" id="MobiDB-lite"/>
    </source>
</evidence>
<keyword evidence="5" id="KW-1185">Reference proteome</keyword>
<dbReference type="RefSeq" id="WP_109774479.1">
    <property type="nucleotide sequence ID" value="NZ_QGDQ01000012.1"/>
</dbReference>
<dbReference type="PROSITE" id="PS50263">
    <property type="entry name" value="CN_HYDROLASE"/>
    <property type="match status" value="1"/>
</dbReference>
<dbReference type="OrthoDB" id="9811121at2"/>
<dbReference type="PANTHER" id="PTHR43674">
    <property type="entry name" value="NITRILASE C965.09-RELATED"/>
    <property type="match status" value="1"/>
</dbReference>
<dbReference type="InterPro" id="IPR050345">
    <property type="entry name" value="Aliph_Amidase/BUP"/>
</dbReference>
<dbReference type="InterPro" id="IPR003010">
    <property type="entry name" value="C-N_Hydrolase"/>
</dbReference>
<feature type="region of interest" description="Disordered" evidence="2">
    <location>
        <begin position="288"/>
        <end position="318"/>
    </location>
</feature>
<evidence type="ECO:0000256" key="1">
    <source>
        <dbReference type="ARBA" id="ARBA00022801"/>
    </source>
</evidence>
<accession>A0A316A8Z4</accession>
<dbReference type="AlphaFoldDB" id="A0A316A8Z4"/>
<keyword evidence="1 4" id="KW-0378">Hydrolase</keyword>
<feature type="domain" description="CN hydrolase" evidence="3">
    <location>
        <begin position="2"/>
        <end position="265"/>
    </location>
</feature>
<dbReference type="PANTHER" id="PTHR43674:SF16">
    <property type="entry name" value="CARBON-NITROGEN FAMILY, PUTATIVE (AFU_ORTHOLOGUE AFUA_5G02350)-RELATED"/>
    <property type="match status" value="1"/>
</dbReference>
<sequence>MLTVAAVSAGFTRDLDACFAQVEGLASEARERGVGLLALPEAAIGGYLSTLGSHGDVADPTRPSRSQPPALRLDGPEVARLRALAGDLVLCVGLCELSDDGDAADGGATRYNTAVCLTGDAVLGVYRKVHQPLGEHLSYAAGSTFGAFETPVGRIAMQICYDKAFPEAARAQALDGAQLVVSLSAWPASRTGAAPVIADDRWTHRFDLLDRARALDNQLFWVASNQAGTFGSLRYVGSAKVVDPGGAVLAHTGTGPGTAVATIDLDGGLAAARGGMYHLRDRRPDAYGPAVSADPAPLPDPVWERTALSDPRPEVARA</sequence>
<gene>
    <name evidence="4" type="ORF">BXY45_11230</name>
</gene>
<dbReference type="Pfam" id="PF00795">
    <property type="entry name" value="CN_hydrolase"/>
    <property type="match status" value="1"/>
</dbReference>
<proteinExistence type="predicted"/>
<name>A0A316A8Z4_9ACTN</name>
<evidence type="ECO:0000259" key="3">
    <source>
        <dbReference type="PROSITE" id="PS50263"/>
    </source>
</evidence>
<dbReference type="InterPro" id="IPR036526">
    <property type="entry name" value="C-N_Hydrolase_sf"/>
</dbReference>
<dbReference type="GO" id="GO:0016811">
    <property type="term" value="F:hydrolase activity, acting on carbon-nitrogen (but not peptide) bonds, in linear amides"/>
    <property type="evidence" value="ECO:0007669"/>
    <property type="project" value="TreeGrafter"/>
</dbReference>
<protein>
    <submittedName>
        <fullName evidence="4">Putative amidohydrolase</fullName>
    </submittedName>
</protein>
<dbReference type="Gene3D" id="3.60.110.10">
    <property type="entry name" value="Carbon-nitrogen hydrolase"/>
    <property type="match status" value="1"/>
</dbReference>
<dbReference type="EMBL" id="QGDQ01000012">
    <property type="protein sequence ID" value="PWJ53460.1"/>
    <property type="molecule type" value="Genomic_DNA"/>
</dbReference>
<dbReference type="CDD" id="cd07197">
    <property type="entry name" value="nitrilase"/>
    <property type="match status" value="1"/>
</dbReference>
<evidence type="ECO:0000313" key="5">
    <source>
        <dbReference type="Proteomes" id="UP000245469"/>
    </source>
</evidence>
<evidence type="ECO:0000313" key="4">
    <source>
        <dbReference type="EMBL" id="PWJ53460.1"/>
    </source>
</evidence>
<reference evidence="4 5" key="1">
    <citation type="submission" date="2018-03" db="EMBL/GenBank/DDBJ databases">
        <title>Genomic Encyclopedia of Archaeal and Bacterial Type Strains, Phase II (KMG-II): from individual species to whole genera.</title>
        <authorList>
            <person name="Goeker M."/>
        </authorList>
    </citation>
    <scope>NUCLEOTIDE SEQUENCE [LARGE SCALE GENOMIC DNA]</scope>
    <source>
        <strain evidence="4 5">DSM 44889</strain>
    </source>
</reference>